<feature type="compositionally biased region" description="Basic and acidic residues" evidence="1">
    <location>
        <begin position="676"/>
        <end position="685"/>
    </location>
</feature>
<dbReference type="OrthoDB" id="7486149at2759"/>
<reference evidence="2 3" key="1">
    <citation type="journal article" date="2019" name="Commun. Biol.">
        <title>The bagworm genome reveals a unique fibroin gene that provides high tensile strength.</title>
        <authorList>
            <person name="Kono N."/>
            <person name="Nakamura H."/>
            <person name="Ohtoshi R."/>
            <person name="Tomita M."/>
            <person name="Numata K."/>
            <person name="Arakawa K."/>
        </authorList>
    </citation>
    <scope>NUCLEOTIDE SEQUENCE [LARGE SCALE GENOMIC DNA]</scope>
</reference>
<protein>
    <submittedName>
        <fullName evidence="2">Uncharacterized protein</fullName>
    </submittedName>
</protein>
<feature type="compositionally biased region" description="Low complexity" evidence="1">
    <location>
        <begin position="1"/>
        <end position="17"/>
    </location>
</feature>
<feature type="region of interest" description="Disordered" evidence="1">
    <location>
        <begin position="432"/>
        <end position="452"/>
    </location>
</feature>
<keyword evidence="3" id="KW-1185">Reference proteome</keyword>
<feature type="compositionally biased region" description="Polar residues" evidence="1">
    <location>
        <begin position="633"/>
        <end position="646"/>
    </location>
</feature>
<evidence type="ECO:0000256" key="1">
    <source>
        <dbReference type="SAM" id="MobiDB-lite"/>
    </source>
</evidence>
<evidence type="ECO:0000313" key="3">
    <source>
        <dbReference type="Proteomes" id="UP000299102"/>
    </source>
</evidence>
<feature type="compositionally biased region" description="Low complexity" evidence="1">
    <location>
        <begin position="488"/>
        <end position="510"/>
    </location>
</feature>
<evidence type="ECO:0000313" key="2">
    <source>
        <dbReference type="EMBL" id="GBP59506.1"/>
    </source>
</evidence>
<name>A0A4C1X6T3_EUMVA</name>
<comment type="caution">
    <text evidence="2">The sequence shown here is derived from an EMBL/GenBank/DDBJ whole genome shotgun (WGS) entry which is preliminary data.</text>
</comment>
<feature type="compositionally biased region" description="Polar residues" evidence="1">
    <location>
        <begin position="532"/>
        <end position="557"/>
    </location>
</feature>
<accession>A0A4C1X6T3</accession>
<feature type="region of interest" description="Disordered" evidence="1">
    <location>
        <begin position="1"/>
        <end position="29"/>
    </location>
</feature>
<dbReference type="Proteomes" id="UP000299102">
    <property type="component" value="Unassembled WGS sequence"/>
</dbReference>
<gene>
    <name evidence="2" type="ORF">EVAR_42411_1</name>
</gene>
<feature type="compositionally biased region" description="Polar residues" evidence="1">
    <location>
        <begin position="565"/>
        <end position="591"/>
    </location>
</feature>
<feature type="compositionally biased region" description="Basic and acidic residues" evidence="1">
    <location>
        <begin position="511"/>
        <end position="527"/>
    </location>
</feature>
<organism evidence="2 3">
    <name type="scientific">Eumeta variegata</name>
    <name type="common">Bagworm moth</name>
    <name type="synonym">Eumeta japonica</name>
    <dbReference type="NCBI Taxonomy" id="151549"/>
    <lineage>
        <taxon>Eukaryota</taxon>
        <taxon>Metazoa</taxon>
        <taxon>Ecdysozoa</taxon>
        <taxon>Arthropoda</taxon>
        <taxon>Hexapoda</taxon>
        <taxon>Insecta</taxon>
        <taxon>Pterygota</taxon>
        <taxon>Neoptera</taxon>
        <taxon>Endopterygota</taxon>
        <taxon>Lepidoptera</taxon>
        <taxon>Glossata</taxon>
        <taxon>Ditrysia</taxon>
        <taxon>Tineoidea</taxon>
        <taxon>Psychidae</taxon>
        <taxon>Oiketicinae</taxon>
        <taxon>Eumeta</taxon>
    </lineage>
</organism>
<feature type="region of interest" description="Disordered" evidence="1">
    <location>
        <begin position="486"/>
        <end position="685"/>
    </location>
</feature>
<dbReference type="AlphaFoldDB" id="A0A4C1X6T3"/>
<feature type="compositionally biased region" description="Polar residues" evidence="1">
    <location>
        <begin position="600"/>
        <end position="611"/>
    </location>
</feature>
<sequence>MRKTSQDGGDSSSISSSVENEFKRPGAGILKSTRNSIKRKVQSLNTEVDEAVVEPLLQKDKESNGKNLCAKSLLSKSYQTKTDHDKSEECKIKYTSENVVGENETKYVNKQPVTTTFKAGLTTENDSASRSNISVTDDKNIISNNLNKQFKAIVTISTVQITPNGIEGNRIRTCDNISTAVGYIPSTLIFTTAKIHADTKYKDLAPININAVPILSTTETKKSTTDNKTPKIDIGKQLTISSIEKVTKNTPTSSVSLTPSTYDKGGAMITDLIYKKSASPDKQMPQSNTFINKASSDTKGEIGKDPKNVCISTSSPSDINANCPKNVSIETSLGSENQNQSKIKPKTVISSKTEICELSKTEKDIACNAARASNNISSTNSSSTFYKSQNPVECIKIEGSKSDKSALANKSATNIAKEDDKSGIMIKEKINQSPVTVSDTQISKPSTLRNGNITNMQAGYELSSMCGDTHVSSQKVNSVLNENKIVPKSESSAKSSTKKSSYAVASSTSSELKEQHKIPKKSIDSVKKAQHIPSSINSTLQTSESKQNTESKQQNKLSGEDSATKTKASLDSSSNLGKIQQAKQLQRQKNTTESDDTIGTKVTVSKGLTNPSVASSISSSTKIGVCSDAKIASKNNAIQKNIQATKGTEDPMDSKSKLTKTEGKFVSSSESSSKTQESKSKTSKS</sequence>
<proteinExistence type="predicted"/>
<dbReference type="EMBL" id="BGZK01000763">
    <property type="protein sequence ID" value="GBP59506.1"/>
    <property type="molecule type" value="Genomic_DNA"/>
</dbReference>
<feature type="compositionally biased region" description="Basic and acidic residues" evidence="1">
    <location>
        <begin position="647"/>
        <end position="663"/>
    </location>
</feature>